<dbReference type="PROSITE" id="PS50109">
    <property type="entry name" value="HIS_KIN"/>
    <property type="match status" value="1"/>
</dbReference>
<dbReference type="PANTHER" id="PTHR43711">
    <property type="entry name" value="TWO-COMPONENT HISTIDINE KINASE"/>
    <property type="match status" value="1"/>
</dbReference>
<evidence type="ECO:0000256" key="1">
    <source>
        <dbReference type="ARBA" id="ARBA00000085"/>
    </source>
</evidence>
<dbReference type="SUPFAM" id="SSF47384">
    <property type="entry name" value="Homodimeric domain of signal transducing histidine kinase"/>
    <property type="match status" value="1"/>
</dbReference>
<gene>
    <name evidence="11" type="ORF">SADO_03720</name>
</gene>
<evidence type="ECO:0000259" key="10">
    <source>
        <dbReference type="PROSITE" id="PS50885"/>
    </source>
</evidence>
<dbReference type="Proteomes" id="UP001460888">
    <property type="component" value="Unassembled WGS sequence"/>
</dbReference>
<dbReference type="InterPro" id="IPR003661">
    <property type="entry name" value="HisK_dim/P_dom"/>
</dbReference>
<keyword evidence="8" id="KW-1133">Transmembrane helix</keyword>
<dbReference type="SMART" id="SM00387">
    <property type="entry name" value="HATPase_c"/>
    <property type="match status" value="1"/>
</dbReference>
<dbReference type="CDD" id="cd06225">
    <property type="entry name" value="HAMP"/>
    <property type="match status" value="1"/>
</dbReference>
<dbReference type="EMBL" id="APND01000001">
    <property type="protein sequence ID" value="MES1928333.1"/>
    <property type="molecule type" value="Genomic_DNA"/>
</dbReference>
<dbReference type="PRINTS" id="PR00344">
    <property type="entry name" value="BCTRLSENSOR"/>
</dbReference>
<feature type="domain" description="HAMP" evidence="10">
    <location>
        <begin position="215"/>
        <end position="268"/>
    </location>
</feature>
<dbReference type="Gene3D" id="6.10.340.10">
    <property type="match status" value="1"/>
</dbReference>
<dbReference type="SMART" id="SM00304">
    <property type="entry name" value="HAMP"/>
    <property type="match status" value="1"/>
</dbReference>
<evidence type="ECO:0000313" key="11">
    <source>
        <dbReference type="EMBL" id="MES1928333.1"/>
    </source>
</evidence>
<name>A0ABV2AXG3_9GAMM</name>
<dbReference type="SMART" id="SM00388">
    <property type="entry name" value="HisKA"/>
    <property type="match status" value="1"/>
</dbReference>
<dbReference type="Pfam" id="PF00512">
    <property type="entry name" value="HisKA"/>
    <property type="match status" value="1"/>
</dbReference>
<protein>
    <recommendedName>
        <fullName evidence="3">histidine kinase</fullName>
        <ecNumber evidence="3">2.7.13.3</ecNumber>
    </recommendedName>
</protein>
<accession>A0ABV2AXG3</accession>
<evidence type="ECO:0000256" key="4">
    <source>
        <dbReference type="ARBA" id="ARBA00022553"/>
    </source>
</evidence>
<keyword evidence="12" id="KW-1185">Reference proteome</keyword>
<feature type="transmembrane region" description="Helical" evidence="8">
    <location>
        <begin position="193"/>
        <end position="217"/>
    </location>
</feature>
<reference evidence="11 12" key="1">
    <citation type="submission" date="2013-03" db="EMBL/GenBank/DDBJ databases">
        <title>Salinisphaera dokdonensis CL-ES53 Genome Sequencing.</title>
        <authorList>
            <person name="Li C."/>
            <person name="Lai Q."/>
            <person name="Shao Z."/>
        </authorList>
    </citation>
    <scope>NUCLEOTIDE SEQUENCE [LARGE SCALE GENOMIC DNA]</scope>
    <source>
        <strain evidence="11 12">CL-ES53</strain>
    </source>
</reference>
<keyword evidence="8" id="KW-0472">Membrane</keyword>
<evidence type="ECO:0000256" key="6">
    <source>
        <dbReference type="ARBA" id="ARBA00022777"/>
    </source>
</evidence>
<dbReference type="SUPFAM" id="SSF55874">
    <property type="entry name" value="ATPase domain of HSP90 chaperone/DNA topoisomerase II/histidine kinase"/>
    <property type="match status" value="1"/>
</dbReference>
<evidence type="ECO:0000256" key="8">
    <source>
        <dbReference type="SAM" id="Phobius"/>
    </source>
</evidence>
<keyword evidence="7" id="KW-0902">Two-component regulatory system</keyword>
<evidence type="ECO:0000259" key="9">
    <source>
        <dbReference type="PROSITE" id="PS50109"/>
    </source>
</evidence>
<comment type="catalytic activity">
    <reaction evidence="1">
        <text>ATP + protein L-histidine = ADP + protein N-phospho-L-histidine.</text>
        <dbReference type="EC" id="2.7.13.3"/>
    </reaction>
</comment>
<dbReference type="InterPro" id="IPR003660">
    <property type="entry name" value="HAMP_dom"/>
</dbReference>
<dbReference type="InterPro" id="IPR036097">
    <property type="entry name" value="HisK_dim/P_sf"/>
</dbReference>
<feature type="transmembrane region" description="Helical" evidence="8">
    <location>
        <begin position="28"/>
        <end position="54"/>
    </location>
</feature>
<comment type="subcellular location">
    <subcellularLocation>
        <location evidence="2">Membrane</location>
    </subcellularLocation>
</comment>
<keyword evidence="8" id="KW-0812">Transmembrane</keyword>
<organism evidence="11 12">
    <name type="scientific">Salinisphaera dokdonensis CL-ES53</name>
    <dbReference type="NCBI Taxonomy" id="1304272"/>
    <lineage>
        <taxon>Bacteria</taxon>
        <taxon>Pseudomonadati</taxon>
        <taxon>Pseudomonadota</taxon>
        <taxon>Gammaproteobacteria</taxon>
        <taxon>Salinisphaerales</taxon>
        <taxon>Salinisphaeraceae</taxon>
        <taxon>Salinisphaera</taxon>
    </lineage>
</organism>
<dbReference type="InterPro" id="IPR003594">
    <property type="entry name" value="HATPase_dom"/>
</dbReference>
<evidence type="ECO:0000256" key="7">
    <source>
        <dbReference type="ARBA" id="ARBA00023012"/>
    </source>
</evidence>
<dbReference type="InterPro" id="IPR005467">
    <property type="entry name" value="His_kinase_dom"/>
</dbReference>
<dbReference type="InterPro" id="IPR036890">
    <property type="entry name" value="HATPase_C_sf"/>
</dbReference>
<dbReference type="InterPro" id="IPR004358">
    <property type="entry name" value="Sig_transdc_His_kin-like_C"/>
</dbReference>
<dbReference type="InterPro" id="IPR050736">
    <property type="entry name" value="Sensor_HK_Regulatory"/>
</dbReference>
<dbReference type="Pfam" id="PF02518">
    <property type="entry name" value="HATPase_c"/>
    <property type="match status" value="1"/>
</dbReference>
<sequence length="498" mass="54920">MSRPAVAANDTPRAQTRKRGLFIRPRSITGLLLTSFGLVALPLIVAIVFGVLYVDRLTNQSERLVLQGVEVTRYSKRLSTLLIGMERSARQYGVLESEELIDRFERQAREFDQMLDALGGLQLDTLPDWNLDALRREARTLSKRLAARPGEVRGLIGDIGDMQRETDLITDQGNLFIDRELARLQTTAADARTFLLLCVFALIPGVLALTAFFVAVISRPLRQIAGAVTRMGDGDFSQQIRVVAPTAELDALGARLDWMRRRLATLENEKQQFIRHMSHELKTPLASIREGAELLRDGTVGKLTSAQADVAEILQQNSLELAKLIDNLLDFAAWQQQHAKLEYERFDLNALFEAIVARQRLTIEGKKLDVTTPGQPIHVTADRDRMHLIIDNLLANAVKFAPAGSTVALEAERLVDATLVRVCDQGPGVPKDERDAIFDAFYQSATTQASAQGALRGTGIGLSVVRECVQAHGGHIDVEDAPGGGARFSVEIPDRHAL</sequence>
<evidence type="ECO:0000313" key="12">
    <source>
        <dbReference type="Proteomes" id="UP001460888"/>
    </source>
</evidence>
<evidence type="ECO:0000256" key="2">
    <source>
        <dbReference type="ARBA" id="ARBA00004370"/>
    </source>
</evidence>
<dbReference type="Pfam" id="PF00672">
    <property type="entry name" value="HAMP"/>
    <property type="match status" value="1"/>
</dbReference>
<dbReference type="PROSITE" id="PS50885">
    <property type="entry name" value="HAMP"/>
    <property type="match status" value="1"/>
</dbReference>
<evidence type="ECO:0000256" key="3">
    <source>
        <dbReference type="ARBA" id="ARBA00012438"/>
    </source>
</evidence>
<dbReference type="RefSeq" id="WP_353109334.1">
    <property type="nucleotide sequence ID" value="NZ_APND01000001.1"/>
</dbReference>
<keyword evidence="4" id="KW-0597">Phosphoprotein</keyword>
<proteinExistence type="predicted"/>
<keyword evidence="5" id="KW-0808">Transferase</keyword>
<dbReference type="Gene3D" id="3.30.565.10">
    <property type="entry name" value="Histidine kinase-like ATPase, C-terminal domain"/>
    <property type="match status" value="1"/>
</dbReference>
<dbReference type="GO" id="GO:0016301">
    <property type="term" value="F:kinase activity"/>
    <property type="evidence" value="ECO:0007669"/>
    <property type="project" value="UniProtKB-KW"/>
</dbReference>
<dbReference type="Gene3D" id="1.10.287.130">
    <property type="match status" value="1"/>
</dbReference>
<dbReference type="PANTHER" id="PTHR43711:SF1">
    <property type="entry name" value="HISTIDINE KINASE 1"/>
    <property type="match status" value="1"/>
</dbReference>
<evidence type="ECO:0000256" key="5">
    <source>
        <dbReference type="ARBA" id="ARBA00022679"/>
    </source>
</evidence>
<dbReference type="EC" id="2.7.13.3" evidence="3"/>
<feature type="domain" description="Histidine kinase" evidence="9">
    <location>
        <begin position="276"/>
        <end position="496"/>
    </location>
</feature>
<keyword evidence="6 11" id="KW-0418">Kinase</keyword>
<dbReference type="CDD" id="cd00082">
    <property type="entry name" value="HisKA"/>
    <property type="match status" value="1"/>
</dbReference>
<comment type="caution">
    <text evidence="11">The sequence shown here is derived from an EMBL/GenBank/DDBJ whole genome shotgun (WGS) entry which is preliminary data.</text>
</comment>
<dbReference type="SUPFAM" id="SSF158472">
    <property type="entry name" value="HAMP domain-like"/>
    <property type="match status" value="1"/>
</dbReference>